<feature type="transmembrane region" description="Helical" evidence="1">
    <location>
        <begin position="12"/>
        <end position="34"/>
    </location>
</feature>
<gene>
    <name evidence="2" type="ORF">TQ35_004585</name>
</gene>
<protein>
    <submittedName>
        <fullName evidence="2">Uncharacterized protein</fullName>
    </submittedName>
</protein>
<keyword evidence="1" id="KW-0472">Membrane</keyword>
<keyword evidence="1" id="KW-1133">Transmembrane helix</keyword>
<feature type="transmembrane region" description="Helical" evidence="1">
    <location>
        <begin position="40"/>
        <end position="61"/>
    </location>
</feature>
<dbReference type="AlphaFoldDB" id="A0AAE3K1T6"/>
<name>A0AAE3K1T6_9CREN</name>
<proteinExistence type="predicted"/>
<dbReference type="EMBL" id="JZWS02000002">
    <property type="protein sequence ID" value="MCL7343836.1"/>
    <property type="molecule type" value="Genomic_DNA"/>
</dbReference>
<reference evidence="2" key="1">
    <citation type="submission" date="2022-05" db="EMBL/GenBank/DDBJ databases">
        <title>Metagenome Sequencing of an Archaeal-Dominated Microbial Community from a Hot Spring at the Los Azufres Geothermal Field, Mexico.</title>
        <authorList>
            <person name="Marin-Paredes R."/>
            <person name="Martinez-Romero E."/>
            <person name="Servin-Garciduenas L.E."/>
        </authorList>
    </citation>
    <scope>NUCLEOTIDE SEQUENCE</scope>
    <source>
        <strain evidence="2">AZ1-454</strain>
    </source>
</reference>
<evidence type="ECO:0000313" key="2">
    <source>
        <dbReference type="EMBL" id="MCL7343836.1"/>
    </source>
</evidence>
<comment type="caution">
    <text evidence="2">The sequence shown here is derived from an EMBL/GenBank/DDBJ whole genome shotgun (WGS) entry which is preliminary data.</text>
</comment>
<keyword evidence="1" id="KW-0812">Transmembrane</keyword>
<evidence type="ECO:0000256" key="1">
    <source>
        <dbReference type="SAM" id="Phobius"/>
    </source>
</evidence>
<accession>A0AAE3K1T6</accession>
<organism evidence="2">
    <name type="scientific">Candidatus Aramenus sulfurataquae</name>
    <dbReference type="NCBI Taxonomy" id="1326980"/>
    <lineage>
        <taxon>Archaea</taxon>
        <taxon>Thermoproteota</taxon>
        <taxon>Thermoprotei</taxon>
        <taxon>Sulfolobales</taxon>
        <taxon>Sulfolobaceae</taxon>
        <taxon>Candidatus Aramenus</taxon>
    </lineage>
</organism>
<sequence length="67" mass="7230">MVKMRILRICSCGIVGIVGAFLILTSIFGQIAYFAHAPEVPLYLGVLLLTISGLSFSASLARPQEDF</sequence>